<evidence type="ECO:0000256" key="2">
    <source>
        <dbReference type="ARBA" id="ARBA00022747"/>
    </source>
</evidence>
<dbReference type="GO" id="GO:0003677">
    <property type="term" value="F:DNA binding"/>
    <property type="evidence" value="ECO:0007669"/>
    <property type="project" value="UniProtKB-KW"/>
</dbReference>
<proteinExistence type="inferred from homology"/>
<dbReference type="GO" id="GO:0009307">
    <property type="term" value="P:DNA restriction-modification system"/>
    <property type="evidence" value="ECO:0007669"/>
    <property type="project" value="UniProtKB-KW"/>
</dbReference>
<dbReference type="Gene3D" id="3.90.220.20">
    <property type="entry name" value="DNA methylase specificity domains"/>
    <property type="match status" value="2"/>
</dbReference>
<dbReference type="PANTHER" id="PTHR30408">
    <property type="entry name" value="TYPE-1 RESTRICTION ENZYME ECOKI SPECIFICITY PROTEIN"/>
    <property type="match status" value="1"/>
</dbReference>
<dbReference type="InterPro" id="IPR044946">
    <property type="entry name" value="Restrct_endonuc_typeI_TRD_sf"/>
</dbReference>
<dbReference type="Proteomes" id="UP000285655">
    <property type="component" value="Unassembled WGS sequence"/>
</dbReference>
<name>A0A419DD55_9BACT</name>
<dbReference type="InterPro" id="IPR052021">
    <property type="entry name" value="Type-I_RS_S_subunit"/>
</dbReference>
<evidence type="ECO:0000256" key="1">
    <source>
        <dbReference type="ARBA" id="ARBA00010923"/>
    </source>
</evidence>
<keyword evidence="2" id="KW-0680">Restriction system</keyword>
<dbReference type="PANTHER" id="PTHR30408:SF12">
    <property type="entry name" value="TYPE I RESTRICTION ENZYME MJAVIII SPECIFICITY SUBUNIT"/>
    <property type="match status" value="1"/>
</dbReference>
<dbReference type="InterPro" id="IPR000055">
    <property type="entry name" value="Restrct_endonuc_typeI_TRD"/>
</dbReference>
<dbReference type="EMBL" id="QZJW01000034">
    <property type="protein sequence ID" value="RJO61002.1"/>
    <property type="molecule type" value="Genomic_DNA"/>
</dbReference>
<dbReference type="CDD" id="cd17294">
    <property type="entry name" value="RMtype1_S_MmaC7ORF19P_TRD1-CR1_like"/>
    <property type="match status" value="1"/>
</dbReference>
<keyword evidence="3" id="KW-0238">DNA-binding</keyword>
<evidence type="ECO:0000313" key="5">
    <source>
        <dbReference type="EMBL" id="RJO61002.1"/>
    </source>
</evidence>
<evidence type="ECO:0000256" key="3">
    <source>
        <dbReference type="ARBA" id="ARBA00023125"/>
    </source>
</evidence>
<feature type="domain" description="Type I restriction modification DNA specificity" evidence="4">
    <location>
        <begin position="15"/>
        <end position="181"/>
    </location>
</feature>
<accession>A0A419DD55</accession>
<evidence type="ECO:0000313" key="6">
    <source>
        <dbReference type="Proteomes" id="UP000285655"/>
    </source>
</evidence>
<dbReference type="Pfam" id="PF01420">
    <property type="entry name" value="Methylase_S"/>
    <property type="match status" value="1"/>
</dbReference>
<dbReference type="AlphaFoldDB" id="A0A419DD55"/>
<sequence length="390" mass="43212">MRGSHIITEKPLPPGWQWKNIGELCHVATGGTPDTSNMDYYKGNIPWMKSGDVKGTYLNDATHYISEKGLSNSNAVLHPINTVLLAMSGQGKTRGTSSILKISAACSQSVAAILPSDVILPELIHYWLMYKYSDTRNITGDNERTGLNLKLVRRIIIPLPPLPEQKRIAKILNEKMTAIEKAHAAAEAQLEAAIKLQYAYVQETLKSPLKSYSLNECTEEVSTGIGSKWSEYPVLGATRSGLAPAKDPVGSRPERYKLVDVGTIFYNPMRILIGSIALVDDGDNAGITSPDYVVIKAKEGILHYRWFYHWLRSSLGERFIKSLARGAVRERILFNRLIQGSIDLPSYESQLIAAEKIAKIKPLITGIEEQLKYINALPSIILRKSFSGGF</sequence>
<protein>
    <recommendedName>
        <fullName evidence="4">Type I restriction modification DNA specificity domain-containing protein</fullName>
    </recommendedName>
</protein>
<reference evidence="5 6" key="1">
    <citation type="journal article" date="2017" name="ISME J.">
        <title>Energy and carbon metabolisms in a deep terrestrial subsurface fluid microbial community.</title>
        <authorList>
            <person name="Momper L."/>
            <person name="Jungbluth S.P."/>
            <person name="Lee M.D."/>
            <person name="Amend J.P."/>
        </authorList>
    </citation>
    <scope>NUCLEOTIDE SEQUENCE [LARGE SCALE GENOMIC DNA]</scope>
    <source>
        <strain evidence="5">SURF_29</strain>
    </source>
</reference>
<gene>
    <name evidence="5" type="ORF">C4544_03950</name>
</gene>
<organism evidence="5 6">
    <name type="scientific">candidate division WS5 bacterium</name>
    <dbReference type="NCBI Taxonomy" id="2093353"/>
    <lineage>
        <taxon>Bacteria</taxon>
        <taxon>candidate division WS5</taxon>
    </lineage>
</organism>
<evidence type="ECO:0000259" key="4">
    <source>
        <dbReference type="Pfam" id="PF01420"/>
    </source>
</evidence>
<comment type="similarity">
    <text evidence="1">Belongs to the type-I restriction system S methylase family.</text>
</comment>
<comment type="caution">
    <text evidence="5">The sequence shown here is derived from an EMBL/GenBank/DDBJ whole genome shotgun (WGS) entry which is preliminary data.</text>
</comment>
<dbReference type="SUPFAM" id="SSF116734">
    <property type="entry name" value="DNA methylase specificity domain"/>
    <property type="match status" value="2"/>
</dbReference>